<feature type="chain" id="PRO_5006853536" evidence="2">
    <location>
        <begin position="21"/>
        <end position="347"/>
    </location>
</feature>
<dbReference type="InterPro" id="IPR004682">
    <property type="entry name" value="TRAP_DctP"/>
</dbReference>
<dbReference type="Gene3D" id="3.40.190.170">
    <property type="entry name" value="Bacterial extracellular solute-binding protein, family 7"/>
    <property type="match status" value="1"/>
</dbReference>
<evidence type="ECO:0000313" key="3">
    <source>
        <dbReference type="EMBL" id="BAU30986.1"/>
    </source>
</evidence>
<gene>
    <name evidence="3" type="ORF">MalAC0309_0107</name>
</gene>
<dbReference type="OrthoDB" id="9815946at2"/>
<dbReference type="AlphaFoldDB" id="A0A0U4WSP8"/>
<dbReference type="PANTHER" id="PTHR33376:SF2">
    <property type="entry name" value="DICARBOXYLATE-BINDING PERIPLASMIC PROTEIN"/>
    <property type="match status" value="1"/>
</dbReference>
<dbReference type="GO" id="GO:0055085">
    <property type="term" value="P:transmembrane transport"/>
    <property type="evidence" value="ECO:0007669"/>
    <property type="project" value="InterPro"/>
</dbReference>
<evidence type="ECO:0000256" key="1">
    <source>
        <dbReference type="ARBA" id="ARBA00022729"/>
    </source>
</evidence>
<reference evidence="3 4" key="2">
    <citation type="submission" date="2016-01" db="EMBL/GenBank/DDBJ databases">
        <title>Microcella alkaliphila JAM AC0309 whole genome shotgun sequence.</title>
        <authorList>
            <person name="Kurata A."/>
            <person name="Hirose Y."/>
            <person name="Kishimoto N."/>
            <person name="Kobayashi T."/>
        </authorList>
    </citation>
    <scope>NUCLEOTIDE SEQUENCE [LARGE SCALE GENOMIC DNA]</scope>
    <source>
        <strain evidence="3 4">JAM AC0309</strain>
    </source>
</reference>
<dbReference type="PIRSF" id="PIRSF006470">
    <property type="entry name" value="DctB"/>
    <property type="match status" value="1"/>
</dbReference>
<dbReference type="Proteomes" id="UP000218965">
    <property type="component" value="Chromosome"/>
</dbReference>
<dbReference type="Pfam" id="PF03480">
    <property type="entry name" value="DctP"/>
    <property type="match status" value="1"/>
</dbReference>
<dbReference type="NCBIfam" id="NF037995">
    <property type="entry name" value="TRAP_S1"/>
    <property type="match status" value="1"/>
</dbReference>
<accession>A0A0U4WSP8</accession>
<proteinExistence type="predicted"/>
<keyword evidence="1 2" id="KW-0732">Signal</keyword>
<protein>
    <submittedName>
        <fullName evidence="3">TRAP dicarboxylate transporter subunit DctP</fullName>
    </submittedName>
</protein>
<reference evidence="4" key="1">
    <citation type="submission" date="2015-12" db="EMBL/GenBank/DDBJ databases">
        <authorList>
            <person name="Shamseldin A."/>
            <person name="Moawad H."/>
            <person name="Abd El-Rahim W.M."/>
            <person name="Sadowsky M.J."/>
        </authorList>
    </citation>
    <scope>NUCLEOTIDE SEQUENCE [LARGE SCALE GENOMIC DNA]</scope>
    <source>
        <strain evidence="4">JAM AC0309</strain>
    </source>
</reference>
<dbReference type="PANTHER" id="PTHR33376">
    <property type="match status" value="1"/>
</dbReference>
<dbReference type="KEGG" id="malk:MalAC0309_0107"/>
<dbReference type="NCBIfam" id="TIGR00787">
    <property type="entry name" value="dctP"/>
    <property type="match status" value="1"/>
</dbReference>
<dbReference type="InterPro" id="IPR038404">
    <property type="entry name" value="TRAP_DctP_sf"/>
</dbReference>
<evidence type="ECO:0000313" key="4">
    <source>
        <dbReference type="Proteomes" id="UP000218965"/>
    </source>
</evidence>
<dbReference type="InterPro" id="IPR018389">
    <property type="entry name" value="DctP_fam"/>
</dbReference>
<dbReference type="GO" id="GO:0030288">
    <property type="term" value="C:outer membrane-bounded periplasmic space"/>
    <property type="evidence" value="ECO:0007669"/>
    <property type="project" value="InterPro"/>
</dbReference>
<dbReference type="RefSeq" id="WP_096419907.1">
    <property type="nucleotide sequence ID" value="NZ_AP017315.1"/>
</dbReference>
<name>A0A0U4WSP8_9MICO</name>
<feature type="signal peptide" evidence="2">
    <location>
        <begin position="1"/>
        <end position="20"/>
    </location>
</feature>
<sequence length="347" mass="37138">MKLARTFTAIAIAGITAAAATGCASGGGGAGGGENEGAVEATTSRLAVGDPAGSAVANAAEHFAEQASELSDGAIDVEIFTDGTLFNGDQNAAVNLLGNGTLDATIISTSVYASFEPNMNAISLPFLFDDMDQFSEYLAGEPGQALLESLESLGISGLSMLTRTPRVTTNSVRPIESPDDFDGLRIRVPQNELWVRFFGELGANPTPMNFTEVYTALQLGTIDGQENPLEVPVANKFFEVQDYLSLTNHISDGYVLGFNQGKFDGYSAEVQDILREAAASTAEWKRESDDSEAQQLLADLEEQGVQINELTEDARQRFQALAQDLYPEFEELVGAEFMQESLDFLGR</sequence>
<dbReference type="PROSITE" id="PS51257">
    <property type="entry name" value="PROKAR_LIPOPROTEIN"/>
    <property type="match status" value="1"/>
</dbReference>
<dbReference type="EMBL" id="AP017315">
    <property type="protein sequence ID" value="BAU30986.1"/>
    <property type="molecule type" value="Genomic_DNA"/>
</dbReference>
<organism evidence="3 4">
    <name type="scientific">Microcella alkaliphila</name>
    <dbReference type="NCBI Taxonomy" id="279828"/>
    <lineage>
        <taxon>Bacteria</taxon>
        <taxon>Bacillati</taxon>
        <taxon>Actinomycetota</taxon>
        <taxon>Actinomycetes</taxon>
        <taxon>Micrococcales</taxon>
        <taxon>Microbacteriaceae</taxon>
        <taxon>Microcella</taxon>
    </lineage>
</organism>
<dbReference type="GO" id="GO:0030246">
    <property type="term" value="F:carbohydrate binding"/>
    <property type="evidence" value="ECO:0007669"/>
    <property type="project" value="TreeGrafter"/>
</dbReference>
<evidence type="ECO:0000256" key="2">
    <source>
        <dbReference type="SAM" id="SignalP"/>
    </source>
</evidence>